<proteinExistence type="predicted"/>
<evidence type="ECO:0000313" key="8">
    <source>
        <dbReference type="EMBL" id="AKS41704.1"/>
    </source>
</evidence>
<keyword evidence="2" id="KW-1003">Cell membrane</keyword>
<evidence type="ECO:0000256" key="7">
    <source>
        <dbReference type="PIRSR" id="PIRSR600715-1"/>
    </source>
</evidence>
<dbReference type="InterPro" id="IPR000715">
    <property type="entry name" value="Glycosyl_transferase_4"/>
</dbReference>
<evidence type="ECO:0000256" key="1">
    <source>
        <dbReference type="ARBA" id="ARBA00004651"/>
    </source>
</evidence>
<keyword evidence="6" id="KW-0472">Membrane</keyword>
<feature type="binding site" evidence="7">
    <location>
        <position position="215"/>
    </location>
    <ligand>
        <name>Mg(2+)</name>
        <dbReference type="ChEBI" id="CHEBI:18420"/>
    </ligand>
</feature>
<gene>
    <name evidence="8" type="ORF">WM2015_1332</name>
</gene>
<dbReference type="RefSeq" id="WP_049725326.1">
    <property type="nucleotide sequence ID" value="NZ_CP012154.1"/>
</dbReference>
<keyword evidence="7" id="KW-0460">Magnesium</keyword>
<dbReference type="PANTHER" id="PTHR22926">
    <property type="entry name" value="PHOSPHO-N-ACETYLMURAMOYL-PENTAPEPTIDE-TRANSFERASE"/>
    <property type="match status" value="1"/>
</dbReference>
<dbReference type="STRING" id="1579979.WM2015_1332"/>
<keyword evidence="7" id="KW-0479">Metal-binding</keyword>
<evidence type="ECO:0000313" key="9">
    <source>
        <dbReference type="Proteomes" id="UP000066624"/>
    </source>
</evidence>
<dbReference type="GO" id="GO:0009103">
    <property type="term" value="P:lipopolysaccharide biosynthetic process"/>
    <property type="evidence" value="ECO:0007669"/>
    <property type="project" value="TreeGrafter"/>
</dbReference>
<keyword evidence="4" id="KW-0812">Transmembrane</keyword>
<keyword evidence="3" id="KW-0808">Transferase</keyword>
<name>A0A0K0XVI8_9GAMM</name>
<dbReference type="GO" id="GO:0044038">
    <property type="term" value="P:cell wall macromolecule biosynthetic process"/>
    <property type="evidence" value="ECO:0007669"/>
    <property type="project" value="TreeGrafter"/>
</dbReference>
<evidence type="ECO:0000256" key="3">
    <source>
        <dbReference type="ARBA" id="ARBA00022679"/>
    </source>
</evidence>
<dbReference type="GO" id="GO:0005886">
    <property type="term" value="C:plasma membrane"/>
    <property type="evidence" value="ECO:0007669"/>
    <property type="project" value="UniProtKB-SubCell"/>
</dbReference>
<dbReference type="GO" id="GO:0071555">
    <property type="term" value="P:cell wall organization"/>
    <property type="evidence" value="ECO:0007669"/>
    <property type="project" value="TreeGrafter"/>
</dbReference>
<dbReference type="KEGG" id="wma:WM2015_1332"/>
<dbReference type="Proteomes" id="UP000066624">
    <property type="component" value="Chromosome"/>
</dbReference>
<protein>
    <submittedName>
        <fullName evidence="8">Uncharacterized protein</fullName>
    </submittedName>
</protein>
<sequence length="342" mass="36744">MNTTALLLPVLTAFLVPALSSPWLASLLRRRGVVDRPGERRSHARITPRGGGLGLGLGIVLGLLLMRFSGSVPATEFWVVLLLVLSLSGLGAMDDFLELGVGVRMLGQALIAAALLLWSGWVDELRLGATLVVSMPWLFTALAWVAILWLINLHNFMDGSDGLASMQAVWTGAAYAMLFWFEGHGVPALVALLLTAASAGFLIWNRPVARIFLGDSGSLLIGGLVAWLALQALLATSISLMLCILVSSLFVVDATLTLLARAARGERWYTPHRTHAYQTLLRLGWSHAQVLWAYLGVNLLVVLPATLAAQRWPSLDFVLGLGVVGLLAAGWWSIQSAANGER</sequence>
<dbReference type="GO" id="GO:0046872">
    <property type="term" value="F:metal ion binding"/>
    <property type="evidence" value="ECO:0007669"/>
    <property type="project" value="UniProtKB-KW"/>
</dbReference>
<keyword evidence="5" id="KW-1133">Transmembrane helix</keyword>
<dbReference type="Pfam" id="PF00953">
    <property type="entry name" value="Glycos_transf_4"/>
    <property type="match status" value="1"/>
</dbReference>
<feature type="binding site" evidence="7">
    <location>
        <position position="155"/>
    </location>
    <ligand>
        <name>Mg(2+)</name>
        <dbReference type="ChEBI" id="CHEBI:18420"/>
    </ligand>
</feature>
<dbReference type="GO" id="GO:0016780">
    <property type="term" value="F:phosphotransferase activity, for other substituted phosphate groups"/>
    <property type="evidence" value="ECO:0007669"/>
    <property type="project" value="InterPro"/>
</dbReference>
<reference evidence="9" key="1">
    <citation type="submission" date="2015-07" db="EMBL/GenBank/DDBJ databases">
        <authorList>
            <person name="Kim K.M."/>
        </authorList>
    </citation>
    <scope>NUCLEOTIDE SEQUENCE [LARGE SCALE GENOMIC DNA]</scope>
    <source>
        <strain evidence="9">KCTC 42284</strain>
    </source>
</reference>
<dbReference type="AlphaFoldDB" id="A0A0K0XVI8"/>
<keyword evidence="9" id="KW-1185">Reference proteome</keyword>
<comment type="subcellular location">
    <subcellularLocation>
        <location evidence="1">Cell membrane</location>
        <topology evidence="1">Multi-pass membrane protein</topology>
    </subcellularLocation>
</comment>
<comment type="cofactor">
    <cofactor evidence="7">
        <name>Mg(2+)</name>
        <dbReference type="ChEBI" id="CHEBI:18420"/>
    </cofactor>
</comment>
<evidence type="ECO:0000256" key="2">
    <source>
        <dbReference type="ARBA" id="ARBA00022475"/>
    </source>
</evidence>
<evidence type="ECO:0000256" key="4">
    <source>
        <dbReference type="ARBA" id="ARBA00022692"/>
    </source>
</evidence>
<accession>A0A0K0XVI8</accession>
<dbReference type="PANTHER" id="PTHR22926:SF3">
    <property type="entry name" value="UNDECAPRENYL-PHOSPHATE ALPHA-N-ACETYLGLUCOSAMINYL 1-PHOSPHATE TRANSFERASE"/>
    <property type="match status" value="1"/>
</dbReference>
<dbReference type="OrthoDB" id="9783652at2"/>
<dbReference type="EMBL" id="CP012154">
    <property type="protein sequence ID" value="AKS41704.1"/>
    <property type="molecule type" value="Genomic_DNA"/>
</dbReference>
<evidence type="ECO:0000256" key="6">
    <source>
        <dbReference type="ARBA" id="ARBA00023136"/>
    </source>
</evidence>
<organism evidence="8 9">
    <name type="scientific">Wenzhouxiangella marina</name>
    <dbReference type="NCBI Taxonomy" id="1579979"/>
    <lineage>
        <taxon>Bacteria</taxon>
        <taxon>Pseudomonadati</taxon>
        <taxon>Pseudomonadota</taxon>
        <taxon>Gammaproteobacteria</taxon>
        <taxon>Chromatiales</taxon>
        <taxon>Wenzhouxiangellaceae</taxon>
        <taxon>Wenzhouxiangella</taxon>
    </lineage>
</organism>
<evidence type="ECO:0000256" key="5">
    <source>
        <dbReference type="ARBA" id="ARBA00022989"/>
    </source>
</evidence>